<gene>
    <name evidence="1" type="primary">ain1_1</name>
    <name evidence="1" type="ORF">FBU59_003005</name>
</gene>
<name>A0ACC1J9J1_9FUNG</name>
<proteinExistence type="predicted"/>
<organism evidence="1 2">
    <name type="scientific">Linderina macrospora</name>
    <dbReference type="NCBI Taxonomy" id="4868"/>
    <lineage>
        <taxon>Eukaryota</taxon>
        <taxon>Fungi</taxon>
        <taxon>Fungi incertae sedis</taxon>
        <taxon>Zoopagomycota</taxon>
        <taxon>Kickxellomycotina</taxon>
        <taxon>Kickxellomycetes</taxon>
        <taxon>Kickxellales</taxon>
        <taxon>Kickxellaceae</taxon>
        <taxon>Linderina</taxon>
    </lineage>
</organism>
<comment type="caution">
    <text evidence="1">The sequence shown here is derived from an EMBL/GenBank/DDBJ whole genome shotgun (WGS) entry which is preliminary data.</text>
</comment>
<sequence>MLPHPHALARVNARLSENSLGALNNICTDFHDGTALIHLLEIIGDEPLGRYNRTPRMRIQKVENVNLALDYIRMRGISLTNIGAEDIVDSNPKLILGMVWTIILRFTIDDINEEGLSAKEGLLLWCQRKTAPYQDVDVQDFTYSWQDGLAFCALIHRHRPDLLDYHALDKRDIHGNTALAFEVAEHYLGIPKLLDVEDVCDTSKPDERSIMTYVAQYFHAFSSLNKAETAGRRLGKFTDVMQSVYDMENDFEAR</sequence>
<dbReference type="Proteomes" id="UP001150603">
    <property type="component" value="Unassembled WGS sequence"/>
</dbReference>
<accession>A0ACC1J9J1</accession>
<keyword evidence="2" id="KW-1185">Reference proteome</keyword>
<evidence type="ECO:0000313" key="1">
    <source>
        <dbReference type="EMBL" id="KAJ1943128.1"/>
    </source>
</evidence>
<evidence type="ECO:0000313" key="2">
    <source>
        <dbReference type="Proteomes" id="UP001150603"/>
    </source>
</evidence>
<dbReference type="EMBL" id="JANBPW010001787">
    <property type="protein sequence ID" value="KAJ1943128.1"/>
    <property type="molecule type" value="Genomic_DNA"/>
</dbReference>
<reference evidence="1" key="1">
    <citation type="submission" date="2022-07" db="EMBL/GenBank/DDBJ databases">
        <title>Phylogenomic reconstructions and comparative analyses of Kickxellomycotina fungi.</title>
        <authorList>
            <person name="Reynolds N.K."/>
            <person name="Stajich J.E."/>
            <person name="Barry K."/>
            <person name="Grigoriev I.V."/>
            <person name="Crous P."/>
            <person name="Smith M.E."/>
        </authorList>
    </citation>
    <scope>NUCLEOTIDE SEQUENCE</scope>
    <source>
        <strain evidence="1">NRRL 5244</strain>
    </source>
</reference>
<protein>
    <submittedName>
        <fullName evidence="1">Alpha-actinin</fullName>
    </submittedName>
</protein>
<feature type="non-terminal residue" evidence="1">
    <location>
        <position position="254"/>
    </location>
</feature>